<dbReference type="STRING" id="1054996.SAMN05444414_12611"/>
<name>A0A1M7CJ00_9RHOB</name>
<reference evidence="3" key="1">
    <citation type="submission" date="2016-11" db="EMBL/GenBank/DDBJ databases">
        <authorList>
            <person name="Varghese N."/>
            <person name="Submissions S."/>
        </authorList>
    </citation>
    <scope>NUCLEOTIDE SEQUENCE [LARGE SCALE GENOMIC DNA]</scope>
    <source>
        <strain evidence="3">DSM 29327</strain>
    </source>
</reference>
<dbReference type="PANTHER" id="PTHR13325:SF3">
    <property type="entry name" value="MEMBRANE-BOUND TRANSCRIPTION FACTOR SITE-2 PROTEASE"/>
    <property type="match status" value="1"/>
</dbReference>
<keyword evidence="2" id="KW-0482">Metalloprotease</keyword>
<sequence length="717" mass="79115">MAAPSANPFSSVWPKIAQLRPALRSHAEIYRQHFRGGLWYLIEDRAGGRFFRFSPEAYAIIGLMDGHRTMAQIYAIAQDRLGADLPPQDEIIQLLSQLHVAGVLTTDTLPDLEEISERARTTKRRKLMQSFRNPLGIRIPLLPIDGFISATMPLVRPLFTWVGLILWVGLVASGVVSAGIHWQDLTSDITDRVLSTQGIALLLIAYPLVKALHELGHGYAVKNWGGQVREVGIMLLVFMPVPYVDASAATGFPSKWQRIVVSSAGIMVELALAATAMLFWSEMEPGPIRALLFNIMLIGGVSTLLFNGNPLLRFDGYYIFTDLIEVPNLGQRSNGYLTYLVRRYLFGLSHISSPVTAPGERRWLASYAILAFLYRMMIMIVIALFVAGKFFFLGIALAIWSVSLTILLPIYKAIRYLLSSPELEARRGHALWGSAALLALIAGPLVVWPLPDATLAQGVIWMPGETRVVAQSGGWLRKLDARPRDIGEAGTVLAELENPLIDMRENVVRAEMREARVRLSASGAADPVRASIEEARMDLAAGELARIAERRSGLTVHAAHGGRFEPVLGADLEGRYIPQGELLGYLLQPRGWVVRAAIPQARIDRVNGETEAIDLRFSTSIDRVHRARLIAQTPRATHQLPSAALGSMGGGPIAIHPASSGMQALESVFLVDLMVDDDIDARFFGERVYVRFDHGRAPLAQQAWRIGRQVFLDRFGL</sequence>
<protein>
    <submittedName>
        <fullName evidence="2">Putative peptide zinc metalloprotease protein</fullName>
    </submittedName>
</protein>
<organism evidence="2 3">
    <name type="scientific">Roseovarius marisflavi</name>
    <dbReference type="NCBI Taxonomy" id="1054996"/>
    <lineage>
        <taxon>Bacteria</taxon>
        <taxon>Pseudomonadati</taxon>
        <taxon>Pseudomonadota</taxon>
        <taxon>Alphaproteobacteria</taxon>
        <taxon>Rhodobacterales</taxon>
        <taxon>Roseobacteraceae</taxon>
        <taxon>Roseovarius</taxon>
    </lineage>
</organism>
<dbReference type="GO" id="GO:0004222">
    <property type="term" value="F:metalloendopeptidase activity"/>
    <property type="evidence" value="ECO:0007669"/>
    <property type="project" value="InterPro"/>
</dbReference>
<dbReference type="InterPro" id="IPR001193">
    <property type="entry name" value="MBTPS2"/>
</dbReference>
<dbReference type="RefSeq" id="WP_073200096.1">
    <property type="nucleotide sequence ID" value="NZ_FRBN01000026.1"/>
</dbReference>
<accession>A0A1M7CJ00</accession>
<dbReference type="OrthoDB" id="9759690at2"/>
<feature type="transmembrane region" description="Helical" evidence="1">
    <location>
        <begin position="233"/>
        <end position="252"/>
    </location>
</feature>
<gene>
    <name evidence="2" type="ORF">SAMN05444414_12611</name>
</gene>
<keyword evidence="1" id="KW-1133">Transmembrane helix</keyword>
<dbReference type="EMBL" id="FRBN01000026">
    <property type="protein sequence ID" value="SHL67200.1"/>
    <property type="molecule type" value="Genomic_DNA"/>
</dbReference>
<dbReference type="Gene3D" id="1.10.10.1150">
    <property type="entry name" value="Coenzyme PQQ synthesis protein D (PqqD)"/>
    <property type="match status" value="1"/>
</dbReference>
<evidence type="ECO:0000256" key="1">
    <source>
        <dbReference type="SAM" id="Phobius"/>
    </source>
</evidence>
<proteinExistence type="predicted"/>
<keyword evidence="1" id="KW-0472">Membrane</keyword>
<dbReference type="Proteomes" id="UP000184191">
    <property type="component" value="Unassembled WGS sequence"/>
</dbReference>
<keyword evidence="1" id="KW-0812">Transmembrane</keyword>
<dbReference type="PANTHER" id="PTHR13325">
    <property type="entry name" value="PROTEASE M50 MEMBRANE-BOUND TRANSCRIPTION FACTOR SITE 2 PROTEASE"/>
    <property type="match status" value="1"/>
</dbReference>
<dbReference type="GO" id="GO:0005737">
    <property type="term" value="C:cytoplasm"/>
    <property type="evidence" value="ECO:0007669"/>
    <property type="project" value="TreeGrafter"/>
</dbReference>
<dbReference type="GO" id="GO:0016020">
    <property type="term" value="C:membrane"/>
    <property type="evidence" value="ECO:0007669"/>
    <property type="project" value="InterPro"/>
</dbReference>
<keyword evidence="2" id="KW-0645">Protease</keyword>
<feature type="transmembrane region" description="Helical" evidence="1">
    <location>
        <begin position="431"/>
        <end position="450"/>
    </location>
</feature>
<dbReference type="InterPro" id="IPR041881">
    <property type="entry name" value="PqqD_sf"/>
</dbReference>
<dbReference type="GO" id="GO:0031293">
    <property type="term" value="P:membrane protein intracellular domain proteolysis"/>
    <property type="evidence" value="ECO:0007669"/>
    <property type="project" value="TreeGrafter"/>
</dbReference>
<evidence type="ECO:0000313" key="3">
    <source>
        <dbReference type="Proteomes" id="UP000184191"/>
    </source>
</evidence>
<feature type="transmembrane region" description="Helical" evidence="1">
    <location>
        <begin position="194"/>
        <end position="213"/>
    </location>
</feature>
<evidence type="ECO:0000313" key="2">
    <source>
        <dbReference type="EMBL" id="SHL67200.1"/>
    </source>
</evidence>
<feature type="transmembrane region" description="Helical" evidence="1">
    <location>
        <begin position="364"/>
        <end position="385"/>
    </location>
</feature>
<feature type="transmembrane region" description="Helical" evidence="1">
    <location>
        <begin position="259"/>
        <end position="280"/>
    </location>
</feature>
<feature type="transmembrane region" description="Helical" evidence="1">
    <location>
        <begin position="391"/>
        <end position="411"/>
    </location>
</feature>
<feature type="transmembrane region" description="Helical" evidence="1">
    <location>
        <begin position="286"/>
        <end position="306"/>
    </location>
</feature>
<dbReference type="AlphaFoldDB" id="A0A1M7CJ00"/>
<keyword evidence="3" id="KW-1185">Reference proteome</keyword>
<feature type="transmembrane region" description="Helical" evidence="1">
    <location>
        <begin position="161"/>
        <end position="182"/>
    </location>
</feature>
<keyword evidence="2" id="KW-0378">Hydrolase</keyword>